<dbReference type="CDD" id="cd02961">
    <property type="entry name" value="PDI_a_family"/>
    <property type="match status" value="1"/>
</dbReference>
<evidence type="ECO:0000259" key="14">
    <source>
        <dbReference type="PROSITE" id="PS51352"/>
    </source>
</evidence>
<evidence type="ECO:0000256" key="10">
    <source>
        <dbReference type="ARBA" id="ARBA00023157"/>
    </source>
</evidence>
<dbReference type="Pfam" id="PF00085">
    <property type="entry name" value="Thioredoxin"/>
    <property type="match status" value="1"/>
</dbReference>
<keyword evidence="8 13" id="KW-1133">Transmembrane helix</keyword>
<dbReference type="AlphaFoldDB" id="K8EEV0"/>
<evidence type="ECO:0000256" key="3">
    <source>
        <dbReference type="ARBA" id="ARBA00022553"/>
    </source>
</evidence>
<feature type="transmembrane region" description="Helical" evidence="13">
    <location>
        <begin position="49"/>
        <end position="67"/>
    </location>
</feature>
<dbReference type="OrthoDB" id="74910at2759"/>
<dbReference type="RefSeq" id="XP_007512921.1">
    <property type="nucleotide sequence ID" value="XM_007512859.1"/>
</dbReference>
<gene>
    <name evidence="15" type="ORF">Bathy05g01240</name>
</gene>
<evidence type="ECO:0000256" key="11">
    <source>
        <dbReference type="ARBA" id="ARBA00023284"/>
    </source>
</evidence>
<dbReference type="InterPro" id="IPR036249">
    <property type="entry name" value="Thioredoxin-like_sf"/>
</dbReference>
<comment type="subcellular location">
    <subcellularLocation>
        <location evidence="1">Endoplasmic reticulum membrane</location>
        <topology evidence="1">Single-pass type I membrane protein</topology>
    </subcellularLocation>
</comment>
<keyword evidence="6" id="KW-0256">Endoplasmic reticulum</keyword>
<dbReference type="InterPro" id="IPR052454">
    <property type="entry name" value="TMX_domain-containing"/>
</dbReference>
<evidence type="ECO:0000256" key="4">
    <source>
        <dbReference type="ARBA" id="ARBA00022692"/>
    </source>
</evidence>
<dbReference type="GO" id="GO:0015036">
    <property type="term" value="F:disulfide oxidoreductase activity"/>
    <property type="evidence" value="ECO:0007669"/>
    <property type="project" value="TreeGrafter"/>
</dbReference>
<keyword evidence="11" id="KW-0676">Redox-active center</keyword>
<feature type="transmembrane region" description="Helical" evidence="13">
    <location>
        <begin position="324"/>
        <end position="348"/>
    </location>
</feature>
<dbReference type="InterPro" id="IPR017937">
    <property type="entry name" value="Thioredoxin_CS"/>
</dbReference>
<dbReference type="STRING" id="41875.K8EEV0"/>
<dbReference type="Gene3D" id="3.40.30.10">
    <property type="entry name" value="Glutaredoxin"/>
    <property type="match status" value="1"/>
</dbReference>
<evidence type="ECO:0000256" key="9">
    <source>
        <dbReference type="ARBA" id="ARBA00023136"/>
    </source>
</evidence>
<dbReference type="KEGG" id="bpg:Bathy05g01240"/>
<keyword evidence="9 13" id="KW-0472">Membrane</keyword>
<dbReference type="GeneID" id="19015628"/>
<organism evidence="15 16">
    <name type="scientific">Bathycoccus prasinos</name>
    <dbReference type="NCBI Taxonomy" id="41875"/>
    <lineage>
        <taxon>Eukaryota</taxon>
        <taxon>Viridiplantae</taxon>
        <taxon>Chlorophyta</taxon>
        <taxon>Mamiellophyceae</taxon>
        <taxon>Mamiellales</taxon>
        <taxon>Bathycoccaceae</taxon>
        <taxon>Bathycoccus</taxon>
    </lineage>
</organism>
<dbReference type="InterPro" id="IPR013766">
    <property type="entry name" value="Thioredoxin_domain"/>
</dbReference>
<evidence type="ECO:0000256" key="1">
    <source>
        <dbReference type="ARBA" id="ARBA00004115"/>
    </source>
</evidence>
<keyword evidence="4 13" id="KW-0812">Transmembrane</keyword>
<dbReference type="PROSITE" id="PS00194">
    <property type="entry name" value="THIOREDOXIN_1"/>
    <property type="match status" value="1"/>
</dbReference>
<name>K8EEV0_9CHLO</name>
<keyword evidence="16" id="KW-1185">Reference proteome</keyword>
<reference evidence="15 16" key="1">
    <citation type="submission" date="2011-10" db="EMBL/GenBank/DDBJ databases">
        <authorList>
            <person name="Genoscope - CEA"/>
        </authorList>
    </citation>
    <scope>NUCLEOTIDE SEQUENCE [LARGE SCALE GENOMIC DNA]</scope>
    <source>
        <strain evidence="15 16">RCC 1105</strain>
    </source>
</reference>
<feature type="domain" description="Thioredoxin" evidence="14">
    <location>
        <begin position="154"/>
        <end position="283"/>
    </location>
</feature>
<keyword evidence="7" id="KW-0249">Electron transport</keyword>
<dbReference type="EMBL" id="FO082274">
    <property type="protein sequence ID" value="CCO16479.1"/>
    <property type="molecule type" value="Genomic_DNA"/>
</dbReference>
<feature type="transmembrane region" description="Helical" evidence="13">
    <location>
        <begin position="133"/>
        <end position="151"/>
    </location>
</feature>
<dbReference type="PROSITE" id="PS51352">
    <property type="entry name" value="THIOREDOXIN_2"/>
    <property type="match status" value="1"/>
</dbReference>
<dbReference type="SUPFAM" id="SSF52833">
    <property type="entry name" value="Thioredoxin-like"/>
    <property type="match status" value="1"/>
</dbReference>
<evidence type="ECO:0000256" key="6">
    <source>
        <dbReference type="ARBA" id="ARBA00022824"/>
    </source>
</evidence>
<feature type="region of interest" description="Disordered" evidence="12">
    <location>
        <begin position="76"/>
        <end position="115"/>
    </location>
</feature>
<evidence type="ECO:0000256" key="7">
    <source>
        <dbReference type="ARBA" id="ARBA00022982"/>
    </source>
</evidence>
<sequence length="379" mass="44758">MARERKKKDIPESNQKRRKKENIFDIWSTFSSFSEEKKVKLIHFWIDRATLHFFFVVVLSWFCCLWREKINRPRMKRRERGERGKENFTRHHRRQSQSRDSLESNKQHQKHQMMMTMTRNRTTTTTTKKTMRFLLLAFLLCFCFATTFAFGEEPQSKQQQQQPKLGLPNGEVIELNDSNFDKYVNKGTAEQLPVIIDVYATWCVHCKQLEPVWRELARELQSEVYVGKIDGEKERALANRLSANKGFPTIILLHQNKMRFYSGERSVEKLTHFCRKGWREVKPEPWHKTANNWFGQIFGLVHKVPGVLKGMYSQFSKDYSDTQILFMALSVPVVSGMLLIWVADAITVRRTVSRSRRYVAEQELIRRRAAQAAAHPHAE</sequence>
<keyword evidence="10" id="KW-1015">Disulfide bond</keyword>
<evidence type="ECO:0000313" key="15">
    <source>
        <dbReference type="EMBL" id="CCO16479.1"/>
    </source>
</evidence>
<dbReference type="GO" id="GO:0005789">
    <property type="term" value="C:endoplasmic reticulum membrane"/>
    <property type="evidence" value="ECO:0007669"/>
    <property type="project" value="UniProtKB-SubCell"/>
</dbReference>
<keyword evidence="5" id="KW-0732">Signal</keyword>
<evidence type="ECO:0000256" key="8">
    <source>
        <dbReference type="ARBA" id="ARBA00022989"/>
    </source>
</evidence>
<evidence type="ECO:0000256" key="13">
    <source>
        <dbReference type="SAM" id="Phobius"/>
    </source>
</evidence>
<keyword evidence="2" id="KW-0813">Transport</keyword>
<evidence type="ECO:0000256" key="12">
    <source>
        <dbReference type="SAM" id="MobiDB-lite"/>
    </source>
</evidence>
<accession>K8EEV0</accession>
<dbReference type="PANTHER" id="PTHR46107:SF3">
    <property type="entry name" value="THIOREDOXIN DOMAIN-CONTAINING PROTEIN"/>
    <property type="match status" value="1"/>
</dbReference>
<evidence type="ECO:0000256" key="2">
    <source>
        <dbReference type="ARBA" id="ARBA00022448"/>
    </source>
</evidence>
<feature type="compositionally biased region" description="Basic and acidic residues" evidence="12">
    <location>
        <begin position="79"/>
        <end position="89"/>
    </location>
</feature>
<proteinExistence type="predicted"/>
<evidence type="ECO:0000313" key="16">
    <source>
        <dbReference type="Proteomes" id="UP000198341"/>
    </source>
</evidence>
<protein>
    <submittedName>
        <fullName evidence="15">Thioredoxin</fullName>
    </submittedName>
</protein>
<keyword evidence="3" id="KW-0597">Phosphoprotein</keyword>
<dbReference type="PANTHER" id="PTHR46107">
    <property type="entry name" value="DUMPY: SHORTER THAN WILD-TYPE"/>
    <property type="match status" value="1"/>
</dbReference>
<evidence type="ECO:0000256" key="5">
    <source>
        <dbReference type="ARBA" id="ARBA00022729"/>
    </source>
</evidence>
<dbReference type="Proteomes" id="UP000198341">
    <property type="component" value="Chromosome 5"/>
</dbReference>
<dbReference type="eggNOG" id="KOG0190">
    <property type="taxonomic scope" value="Eukaryota"/>
</dbReference>